<organism evidence="12 13">
    <name type="scientific">Sphingomonas guangdongensis</name>
    <dbReference type="NCBI Taxonomy" id="1141890"/>
    <lineage>
        <taxon>Bacteria</taxon>
        <taxon>Pseudomonadati</taxon>
        <taxon>Pseudomonadota</taxon>
        <taxon>Alphaproteobacteria</taxon>
        <taxon>Sphingomonadales</taxon>
        <taxon>Sphingomonadaceae</taxon>
        <taxon>Sphingomonas</taxon>
    </lineage>
</organism>
<evidence type="ECO:0000313" key="13">
    <source>
        <dbReference type="Proteomes" id="UP000219494"/>
    </source>
</evidence>
<dbReference type="InterPro" id="IPR017853">
    <property type="entry name" value="GH"/>
</dbReference>
<name>A0A285QZS8_9SPHN</name>
<evidence type="ECO:0000256" key="5">
    <source>
        <dbReference type="ARBA" id="ARBA00022801"/>
    </source>
</evidence>
<dbReference type="EC" id="3.2.1.8" evidence="9"/>
<proteinExistence type="inferred from homology"/>
<feature type="compositionally biased region" description="Low complexity" evidence="10">
    <location>
        <begin position="38"/>
        <end position="52"/>
    </location>
</feature>
<dbReference type="GO" id="GO:0031176">
    <property type="term" value="F:endo-1,4-beta-xylanase activity"/>
    <property type="evidence" value="ECO:0007669"/>
    <property type="project" value="UniProtKB-EC"/>
</dbReference>
<gene>
    <name evidence="12" type="ORF">SAMN06297144_2542</name>
</gene>
<dbReference type="PRINTS" id="PR00134">
    <property type="entry name" value="GLHYDRLASE10"/>
</dbReference>
<evidence type="ECO:0000256" key="9">
    <source>
        <dbReference type="RuleBase" id="RU361174"/>
    </source>
</evidence>
<keyword evidence="8 9" id="KW-0624">Polysaccharide degradation</keyword>
<evidence type="ECO:0000256" key="6">
    <source>
        <dbReference type="ARBA" id="ARBA00023277"/>
    </source>
</evidence>
<dbReference type="Proteomes" id="UP000219494">
    <property type="component" value="Unassembled WGS sequence"/>
</dbReference>
<evidence type="ECO:0000256" key="3">
    <source>
        <dbReference type="ARBA" id="ARBA00022651"/>
    </source>
</evidence>
<dbReference type="RefSeq" id="WP_097064414.1">
    <property type="nucleotide sequence ID" value="NZ_OBMI01000003.1"/>
</dbReference>
<dbReference type="EMBL" id="OBMI01000003">
    <property type="protein sequence ID" value="SOB87410.1"/>
    <property type="molecule type" value="Genomic_DNA"/>
</dbReference>
<keyword evidence="6 9" id="KW-0119">Carbohydrate metabolism</keyword>
<dbReference type="Gene3D" id="3.20.20.80">
    <property type="entry name" value="Glycosidases"/>
    <property type="match status" value="1"/>
</dbReference>
<dbReference type="GO" id="GO:0045493">
    <property type="term" value="P:xylan catabolic process"/>
    <property type="evidence" value="ECO:0007669"/>
    <property type="project" value="UniProtKB-KW"/>
</dbReference>
<dbReference type="SMART" id="SM00633">
    <property type="entry name" value="Glyco_10"/>
    <property type="match status" value="1"/>
</dbReference>
<dbReference type="SUPFAM" id="SSF51445">
    <property type="entry name" value="(Trans)glycosidases"/>
    <property type="match status" value="1"/>
</dbReference>
<dbReference type="InterPro" id="IPR044846">
    <property type="entry name" value="GH10"/>
</dbReference>
<evidence type="ECO:0000313" key="12">
    <source>
        <dbReference type="EMBL" id="SOB87410.1"/>
    </source>
</evidence>
<dbReference type="InterPro" id="IPR001000">
    <property type="entry name" value="GH10_dom"/>
</dbReference>
<keyword evidence="5 9" id="KW-0378">Hydrolase</keyword>
<keyword evidence="7 9" id="KW-0326">Glycosidase</keyword>
<evidence type="ECO:0000256" key="4">
    <source>
        <dbReference type="ARBA" id="ARBA00022729"/>
    </source>
</evidence>
<dbReference type="PROSITE" id="PS51318">
    <property type="entry name" value="TAT"/>
    <property type="match status" value="1"/>
</dbReference>
<evidence type="ECO:0000256" key="7">
    <source>
        <dbReference type="ARBA" id="ARBA00023295"/>
    </source>
</evidence>
<keyword evidence="3 12" id="KW-0858">Xylan degradation</keyword>
<dbReference type="PANTHER" id="PTHR31490">
    <property type="entry name" value="GLYCOSYL HYDROLASE"/>
    <property type="match status" value="1"/>
</dbReference>
<dbReference type="PANTHER" id="PTHR31490:SF88">
    <property type="entry name" value="BETA-XYLANASE"/>
    <property type="match status" value="1"/>
</dbReference>
<evidence type="ECO:0000256" key="2">
    <source>
        <dbReference type="ARBA" id="ARBA00007495"/>
    </source>
</evidence>
<dbReference type="AlphaFoldDB" id="A0A285QZS8"/>
<comment type="similarity">
    <text evidence="2 9">Belongs to the glycosyl hydrolase 10 (cellulase F) family.</text>
</comment>
<evidence type="ECO:0000256" key="1">
    <source>
        <dbReference type="ARBA" id="ARBA00000681"/>
    </source>
</evidence>
<dbReference type="OrthoDB" id="9815836at2"/>
<feature type="region of interest" description="Disordered" evidence="10">
    <location>
        <begin position="38"/>
        <end position="64"/>
    </location>
</feature>
<dbReference type="InterPro" id="IPR006311">
    <property type="entry name" value="TAT_signal"/>
</dbReference>
<evidence type="ECO:0000256" key="10">
    <source>
        <dbReference type="SAM" id="MobiDB-lite"/>
    </source>
</evidence>
<reference evidence="12 13" key="1">
    <citation type="submission" date="2017-07" db="EMBL/GenBank/DDBJ databases">
        <authorList>
            <person name="Sun Z.S."/>
            <person name="Albrecht U."/>
            <person name="Echele G."/>
            <person name="Lee C.C."/>
        </authorList>
    </citation>
    <scope>NUCLEOTIDE SEQUENCE [LARGE SCALE GENOMIC DNA]</scope>
    <source>
        <strain evidence="12 13">CGMCC 1.12672</strain>
    </source>
</reference>
<accession>A0A285QZS8</accession>
<evidence type="ECO:0000256" key="8">
    <source>
        <dbReference type="ARBA" id="ARBA00023326"/>
    </source>
</evidence>
<evidence type="ECO:0000259" key="11">
    <source>
        <dbReference type="PROSITE" id="PS51760"/>
    </source>
</evidence>
<sequence>MDQDSTGSLPYSRRRALGTGALLLAGVALPACGSAGQAASAQAGADPQQPVAAPTPSPTPEPSAGLQAIARTRNLTFGSCVAWGTAGADRGSFANPAYAALLERDCGILVPENEMKWQAIRPSADRFDFTRFDAIVDFARAKNMAVRGHTLLWHYDKWFPAWLNDYDYGSSPRAEAERLLATHIRTVTERYETRIRSYDVVNEAVDPATGALRQTSLSRAMGSAEAVLDHAFRTARTHAPHAELVYNDYMSWEAGNEQHRAGVLRLLQGFKARGVPVDALGIQSHIALLNPTPSVPQLVAQLSPAWRQFLDQVVALGYRLVVTEFDVRDKGLPAAVPARDAGVAEFARAYVDLMLSYPQLGDFLVWGMSDRYSWLRGFEPRADGEITRGCPYDIDFQPKPLRAALAAALAAAPARPARTA</sequence>
<keyword evidence="4" id="KW-0732">Signal</keyword>
<comment type="catalytic activity">
    <reaction evidence="1 9">
        <text>Endohydrolysis of (1-&gt;4)-beta-D-xylosidic linkages in xylans.</text>
        <dbReference type="EC" id="3.2.1.8"/>
    </reaction>
</comment>
<feature type="domain" description="GH10" evidence="11">
    <location>
        <begin position="87"/>
        <end position="408"/>
    </location>
</feature>
<protein>
    <recommendedName>
        <fullName evidence="9">Beta-xylanase</fullName>
        <ecNumber evidence="9">3.2.1.8</ecNumber>
    </recommendedName>
</protein>
<dbReference type="PROSITE" id="PS51760">
    <property type="entry name" value="GH10_2"/>
    <property type="match status" value="1"/>
</dbReference>
<keyword evidence="13" id="KW-1185">Reference proteome</keyword>
<dbReference type="Pfam" id="PF00331">
    <property type="entry name" value="Glyco_hydro_10"/>
    <property type="match status" value="1"/>
</dbReference>